<evidence type="ECO:0000313" key="2">
    <source>
        <dbReference type="Proteomes" id="UP000001492"/>
    </source>
</evidence>
<name>E8RPW3_ASTEC</name>
<dbReference type="Proteomes" id="UP000001492">
    <property type="component" value="Chromosome 1"/>
</dbReference>
<dbReference type="EMBL" id="CP002395">
    <property type="protein sequence ID" value="ADU13136.1"/>
    <property type="molecule type" value="Genomic_DNA"/>
</dbReference>
<dbReference type="STRING" id="573065.Astex_1470"/>
<dbReference type="RefSeq" id="WP_013478968.1">
    <property type="nucleotide sequence ID" value="NC_014816.1"/>
</dbReference>
<keyword evidence="2" id="KW-1185">Reference proteome</keyword>
<dbReference type="HOGENOM" id="CLU_1253813_0_0_5"/>
<sequence>MKRVFSELLNLFRPKVFEEVTNSRLHAMLHGEVERLLANKGFEAVNDLIWVRGDDAPIRQVFKFSKLKGGIFVPMWGVSLDFVPHLSGKKVAWHRSNKSAKLDLCFHPQGSALQMSYIEGPTPILQRRKYVVGQAVEEATKFWQMCHKIDALPDAIKWLRAYYSEGKGLAFYNYTQHFLTVAFLLKRNGQPEEAMTELDRQYAEFREPEAWQKLKPLLSE</sequence>
<reference evidence="2" key="1">
    <citation type="submission" date="2010-12" db="EMBL/GenBank/DDBJ databases">
        <title>Complete sequence of chromosome 1 of Asticcacaulis excentricus CB 48.</title>
        <authorList>
            <consortium name="US DOE Joint Genome Institute"/>
            <person name="Lucas S."/>
            <person name="Copeland A."/>
            <person name="Lapidus A."/>
            <person name="Cheng J.-F."/>
            <person name="Bruce D."/>
            <person name="Goodwin L."/>
            <person name="Pitluck S."/>
            <person name="Teshima H."/>
            <person name="Davenport K."/>
            <person name="Detter J.C."/>
            <person name="Han C."/>
            <person name="Tapia R."/>
            <person name="Land M."/>
            <person name="Hauser L."/>
            <person name="Jeffries C."/>
            <person name="Kyrpides N."/>
            <person name="Ivanova N."/>
            <person name="Ovchinnikova G."/>
            <person name="Brun Y.V."/>
            <person name="Woyke T."/>
        </authorList>
    </citation>
    <scope>NUCLEOTIDE SEQUENCE [LARGE SCALE GENOMIC DNA]</scope>
    <source>
        <strain evidence="2">ATCC 15261 / DSM 4724 / KCTC 12464 / NCIMB 9791 / VKM B-1370 / CB 48</strain>
    </source>
</reference>
<evidence type="ECO:0008006" key="3">
    <source>
        <dbReference type="Google" id="ProtNLM"/>
    </source>
</evidence>
<dbReference type="KEGG" id="aex:Astex_1470"/>
<dbReference type="eggNOG" id="ENOG5033Z5M">
    <property type="taxonomic scope" value="Bacteria"/>
</dbReference>
<organism evidence="1 2">
    <name type="scientific">Asticcacaulis excentricus (strain ATCC 15261 / DSM 4724 / KCTC 12464 / NCIMB 9791 / VKM B-1370 / CB 48)</name>
    <dbReference type="NCBI Taxonomy" id="573065"/>
    <lineage>
        <taxon>Bacteria</taxon>
        <taxon>Pseudomonadati</taxon>
        <taxon>Pseudomonadota</taxon>
        <taxon>Alphaproteobacteria</taxon>
        <taxon>Caulobacterales</taxon>
        <taxon>Caulobacteraceae</taxon>
        <taxon>Asticcacaulis</taxon>
    </lineage>
</organism>
<dbReference type="AlphaFoldDB" id="E8RPW3"/>
<accession>E8RPW3</accession>
<dbReference type="OrthoDB" id="8066691at2"/>
<evidence type="ECO:0000313" key="1">
    <source>
        <dbReference type="EMBL" id="ADU13136.1"/>
    </source>
</evidence>
<protein>
    <recommendedName>
        <fullName evidence="3">DUF4304 domain-containing protein</fullName>
    </recommendedName>
</protein>
<proteinExistence type="predicted"/>
<gene>
    <name evidence="1" type="ordered locus">Astex_1470</name>
</gene>